<keyword evidence="1" id="KW-1133">Transmembrane helix</keyword>
<dbReference type="AlphaFoldDB" id="E6MME6"/>
<keyword evidence="1" id="KW-0472">Membrane</keyword>
<name>E6MME6_9BACT</name>
<dbReference type="STRING" id="888832.HMPREF9420_0664"/>
<dbReference type="Proteomes" id="UP000003874">
    <property type="component" value="Unassembled WGS sequence"/>
</dbReference>
<evidence type="ECO:0000313" key="2">
    <source>
        <dbReference type="EMBL" id="EFV05200.1"/>
    </source>
</evidence>
<comment type="caution">
    <text evidence="2">The sequence shown here is derived from an EMBL/GenBank/DDBJ whole genome shotgun (WGS) entry which is preliminary data.</text>
</comment>
<accession>E6MME6</accession>
<dbReference type="HOGENOM" id="CLU_3171738_0_0_10"/>
<sequence length="47" mass="5678">MNKITSLLCPQQSRIIIEHIYFSCLFYISTSILFYIEYTKYSCFIIE</sequence>
<evidence type="ECO:0000313" key="3">
    <source>
        <dbReference type="Proteomes" id="UP000003874"/>
    </source>
</evidence>
<reference evidence="2 3" key="1">
    <citation type="submission" date="2010-12" db="EMBL/GenBank/DDBJ databases">
        <authorList>
            <person name="Muzny D."/>
            <person name="Qin X."/>
            <person name="Deng J."/>
            <person name="Jiang H."/>
            <person name="Liu Y."/>
            <person name="Qu J."/>
            <person name="Song X.-Z."/>
            <person name="Zhang L."/>
            <person name="Thornton R."/>
            <person name="Coyle M."/>
            <person name="Francisco L."/>
            <person name="Jackson L."/>
            <person name="Javaid M."/>
            <person name="Korchina V."/>
            <person name="Kovar C."/>
            <person name="Mata R."/>
            <person name="Mathew T."/>
            <person name="Ngo R."/>
            <person name="Nguyen L."/>
            <person name="Nguyen N."/>
            <person name="Okwuonu G."/>
            <person name="Ongeri F."/>
            <person name="Pham C."/>
            <person name="Simmons D."/>
            <person name="Wilczek-Boney K."/>
            <person name="Hale W."/>
            <person name="Jakkamsetti A."/>
            <person name="Pham P."/>
            <person name="Ruth R."/>
            <person name="San Lucas F."/>
            <person name="Warren J."/>
            <person name="Zhang J."/>
            <person name="Zhao Z."/>
            <person name="Zhou C."/>
            <person name="Zhu D."/>
            <person name="Lee S."/>
            <person name="Bess C."/>
            <person name="Blankenburg K."/>
            <person name="Forbes L."/>
            <person name="Fu Q."/>
            <person name="Gubbala S."/>
            <person name="Hirani K."/>
            <person name="Jayaseelan J.C."/>
            <person name="Lara F."/>
            <person name="Munidasa M."/>
            <person name="Palculict T."/>
            <person name="Patil S."/>
            <person name="Pu L.-L."/>
            <person name="Saada N."/>
            <person name="Tang L."/>
            <person name="Weissenberger G."/>
            <person name="Zhu Y."/>
            <person name="Hemphill L."/>
            <person name="Shang Y."/>
            <person name="Youmans B."/>
            <person name="Ayvaz T."/>
            <person name="Ross M."/>
            <person name="Santibanez J."/>
            <person name="Aqrawi P."/>
            <person name="Gross S."/>
            <person name="Joshi V."/>
            <person name="Fowler G."/>
            <person name="Nazareth L."/>
            <person name="Reid J."/>
            <person name="Worley K."/>
            <person name="Petrosino J."/>
            <person name="Highlander S."/>
            <person name="Gibbs R."/>
        </authorList>
    </citation>
    <scope>NUCLEOTIDE SEQUENCE [LARGE SCALE GENOMIC DNA]</scope>
    <source>
        <strain evidence="2 3">DSM 15606</strain>
    </source>
</reference>
<feature type="transmembrane region" description="Helical" evidence="1">
    <location>
        <begin position="20"/>
        <end position="38"/>
    </location>
</feature>
<organism evidence="2 3">
    <name type="scientific">Segatella salivae DSM 15606</name>
    <dbReference type="NCBI Taxonomy" id="888832"/>
    <lineage>
        <taxon>Bacteria</taxon>
        <taxon>Pseudomonadati</taxon>
        <taxon>Bacteroidota</taxon>
        <taxon>Bacteroidia</taxon>
        <taxon>Bacteroidales</taxon>
        <taxon>Prevotellaceae</taxon>
        <taxon>Segatella</taxon>
    </lineage>
</organism>
<keyword evidence="3" id="KW-1185">Reference proteome</keyword>
<evidence type="ECO:0000256" key="1">
    <source>
        <dbReference type="SAM" id="Phobius"/>
    </source>
</evidence>
<keyword evidence="1" id="KW-0812">Transmembrane</keyword>
<dbReference type="EMBL" id="AEQO01000072">
    <property type="protein sequence ID" value="EFV05200.1"/>
    <property type="molecule type" value="Genomic_DNA"/>
</dbReference>
<protein>
    <submittedName>
        <fullName evidence="2">Uncharacterized protein</fullName>
    </submittedName>
</protein>
<proteinExistence type="predicted"/>
<gene>
    <name evidence="2" type="ORF">HMPREF9420_0664</name>
</gene>